<dbReference type="SUPFAM" id="SSF57667">
    <property type="entry name" value="beta-beta-alpha zinc fingers"/>
    <property type="match status" value="1"/>
</dbReference>
<evidence type="ECO:0000256" key="9">
    <source>
        <dbReference type="SAM" id="MobiDB-lite"/>
    </source>
</evidence>
<feature type="region of interest" description="Disordered" evidence="9">
    <location>
        <begin position="255"/>
        <end position="279"/>
    </location>
</feature>
<dbReference type="PROSITE" id="PS00028">
    <property type="entry name" value="ZINC_FINGER_C2H2_1"/>
    <property type="match status" value="1"/>
</dbReference>
<evidence type="ECO:0000256" key="3">
    <source>
        <dbReference type="ARBA" id="ARBA00022737"/>
    </source>
</evidence>
<dbReference type="PANTHER" id="PTHR24399:SF70">
    <property type="entry name" value="C2H2-TYPE DOMAIN-CONTAINING PROTEIN"/>
    <property type="match status" value="1"/>
</dbReference>
<dbReference type="InterPro" id="IPR036236">
    <property type="entry name" value="Znf_C2H2_sf"/>
</dbReference>
<dbReference type="SMART" id="SM00355">
    <property type="entry name" value="ZnF_C2H2"/>
    <property type="match status" value="2"/>
</dbReference>
<keyword evidence="2" id="KW-0479">Metal-binding</keyword>
<dbReference type="Proteomes" id="UP000789901">
    <property type="component" value="Unassembled WGS sequence"/>
</dbReference>
<dbReference type="Gene3D" id="3.30.160.60">
    <property type="entry name" value="Classic Zinc Finger"/>
    <property type="match status" value="2"/>
</dbReference>
<dbReference type="InterPro" id="IPR013087">
    <property type="entry name" value="Znf_C2H2_type"/>
</dbReference>
<keyword evidence="6" id="KW-0804">Transcription</keyword>
<dbReference type="Pfam" id="PF00096">
    <property type="entry name" value="zf-C2H2"/>
    <property type="match status" value="2"/>
</dbReference>
<organism evidence="11 12">
    <name type="scientific">Gigaspora margarita</name>
    <dbReference type="NCBI Taxonomy" id="4874"/>
    <lineage>
        <taxon>Eukaryota</taxon>
        <taxon>Fungi</taxon>
        <taxon>Fungi incertae sedis</taxon>
        <taxon>Mucoromycota</taxon>
        <taxon>Glomeromycotina</taxon>
        <taxon>Glomeromycetes</taxon>
        <taxon>Diversisporales</taxon>
        <taxon>Gigasporaceae</taxon>
        <taxon>Gigaspora</taxon>
    </lineage>
</organism>
<evidence type="ECO:0000256" key="7">
    <source>
        <dbReference type="ARBA" id="ARBA00023242"/>
    </source>
</evidence>
<keyword evidence="5" id="KW-0805">Transcription regulation</keyword>
<evidence type="ECO:0000313" key="11">
    <source>
        <dbReference type="EMBL" id="CAG8521180.1"/>
    </source>
</evidence>
<feature type="region of interest" description="Disordered" evidence="9">
    <location>
        <begin position="332"/>
        <end position="358"/>
    </location>
</feature>
<feature type="domain" description="C2H2-type" evidence="10">
    <location>
        <begin position="374"/>
        <end position="401"/>
    </location>
</feature>
<keyword evidence="4" id="KW-0862">Zinc</keyword>
<keyword evidence="7" id="KW-0539">Nucleus</keyword>
<feature type="domain" description="C2H2-type" evidence="10">
    <location>
        <begin position="402"/>
        <end position="420"/>
    </location>
</feature>
<keyword evidence="8" id="KW-0863">Zinc-finger</keyword>
<dbReference type="EMBL" id="CAJVQB010001109">
    <property type="protein sequence ID" value="CAG8521180.1"/>
    <property type="molecule type" value="Genomic_DNA"/>
</dbReference>
<keyword evidence="12" id="KW-1185">Reference proteome</keyword>
<evidence type="ECO:0000256" key="8">
    <source>
        <dbReference type="PROSITE-ProRule" id="PRU00042"/>
    </source>
</evidence>
<evidence type="ECO:0000313" key="12">
    <source>
        <dbReference type="Proteomes" id="UP000789901"/>
    </source>
</evidence>
<accession>A0ABM8W498</accession>
<dbReference type="PROSITE" id="PS50157">
    <property type="entry name" value="ZINC_FINGER_C2H2_2"/>
    <property type="match status" value="2"/>
</dbReference>
<feature type="region of interest" description="Disordered" evidence="9">
    <location>
        <begin position="431"/>
        <end position="469"/>
    </location>
</feature>
<evidence type="ECO:0000256" key="4">
    <source>
        <dbReference type="ARBA" id="ARBA00022833"/>
    </source>
</evidence>
<keyword evidence="3" id="KW-0677">Repeat</keyword>
<evidence type="ECO:0000256" key="6">
    <source>
        <dbReference type="ARBA" id="ARBA00023163"/>
    </source>
</evidence>
<evidence type="ECO:0000256" key="5">
    <source>
        <dbReference type="ARBA" id="ARBA00023015"/>
    </source>
</evidence>
<sequence length="469" mass="51680">MTDVAHSVSLDQRLDCPHDPVSFPQYSNIPTSATFAATTPSFFSANQQFSDSSLAPFGGFDLSSGETSSFEAVRPLISVNLFEPQNWHAILAVMNFQFLPQQQSDQDLSHSPQQNSRHFNDMATYQYSSVDVPMLQPPATPPFVEPSANYFAVPTTTTSNLPLQSSPYFNSTLSATLPAANNINNVQNSTSNNVTANNASVTNTRNYSNSSANSYGQGTQTVNTDYNNNNFISQRTIYNSIPSTIHQQKPIPRTINTNVHQSPPNSYSRPNSATTSPINSSIAPPLFALTTIAQTLNTDGHGNNTMHLPMFESNNNLSSTTLSPWTTKAPTTITIPTTHSDTSSKSTSPTTPTYSYSGPPKSYYSRLPLYDRPFKCDQCPQSFNRNHDLKRHKRIHLAVKPYPCPYCEKQFSRKDALKRHILVKGCNNNSVSKSESLSTTNATGNATVGESRQKYDTSPIENYVDNRIP</sequence>
<protein>
    <submittedName>
        <fullName evidence="11">6610_t:CDS:1</fullName>
    </submittedName>
</protein>
<gene>
    <name evidence="11" type="ORF">GMARGA_LOCUS3162</name>
</gene>
<proteinExistence type="predicted"/>
<dbReference type="PANTHER" id="PTHR24399">
    <property type="entry name" value="ZINC FINGER AND BTB DOMAIN-CONTAINING"/>
    <property type="match status" value="1"/>
</dbReference>
<comment type="subcellular location">
    <subcellularLocation>
        <location evidence="1">Nucleus</location>
    </subcellularLocation>
</comment>
<feature type="compositionally biased region" description="Polar residues" evidence="9">
    <location>
        <begin position="431"/>
        <end position="450"/>
    </location>
</feature>
<comment type="caution">
    <text evidence="11">The sequence shown here is derived from an EMBL/GenBank/DDBJ whole genome shotgun (WGS) entry which is preliminary data.</text>
</comment>
<evidence type="ECO:0000256" key="2">
    <source>
        <dbReference type="ARBA" id="ARBA00022723"/>
    </source>
</evidence>
<name>A0ABM8W498_GIGMA</name>
<evidence type="ECO:0000256" key="1">
    <source>
        <dbReference type="ARBA" id="ARBA00004123"/>
    </source>
</evidence>
<reference evidence="11 12" key="1">
    <citation type="submission" date="2021-06" db="EMBL/GenBank/DDBJ databases">
        <authorList>
            <person name="Kallberg Y."/>
            <person name="Tangrot J."/>
            <person name="Rosling A."/>
        </authorList>
    </citation>
    <scope>NUCLEOTIDE SEQUENCE [LARGE SCALE GENOMIC DNA]</scope>
    <source>
        <strain evidence="11 12">120-4 pot B 10/14</strain>
    </source>
</reference>
<evidence type="ECO:0000259" key="10">
    <source>
        <dbReference type="PROSITE" id="PS50157"/>
    </source>
</evidence>